<dbReference type="PANTHER" id="PTHR35802:SF1">
    <property type="entry name" value="PROTEASE SYNTHASE AND SPORULATION PROTEIN PAI 2"/>
    <property type="match status" value="1"/>
</dbReference>
<dbReference type="Pfam" id="PF04299">
    <property type="entry name" value="FMN_bind_2"/>
    <property type="match status" value="1"/>
</dbReference>
<proteinExistence type="predicted"/>
<dbReference type="SUPFAM" id="SSF50475">
    <property type="entry name" value="FMN-binding split barrel"/>
    <property type="match status" value="1"/>
</dbReference>
<protein>
    <submittedName>
        <fullName evidence="1">Transcriptional regulator</fullName>
    </submittedName>
</protein>
<gene>
    <name evidence="1" type="primary">paiB</name>
    <name evidence="1" type="ORF">Mco01_57010</name>
</gene>
<dbReference type="EMBL" id="BOOC01000032">
    <property type="protein sequence ID" value="GIH42701.1"/>
    <property type="molecule type" value="Genomic_DNA"/>
</dbReference>
<keyword evidence="2" id="KW-1185">Reference proteome</keyword>
<accession>A0ABQ4G6J8</accession>
<evidence type="ECO:0000313" key="2">
    <source>
        <dbReference type="Proteomes" id="UP000603904"/>
    </source>
</evidence>
<dbReference type="Gene3D" id="2.30.110.10">
    <property type="entry name" value="Electron Transport, Fmn-binding Protein, Chain A"/>
    <property type="match status" value="1"/>
</dbReference>
<dbReference type="InterPro" id="IPR007396">
    <property type="entry name" value="TR_PAI2-type"/>
</dbReference>
<sequence length="203" mass="22004">MLIHPWDAAGEDEAAAFLRANEFGHLVASGRDRDVPVVVPTQFLLADPSTILLHLARPNPIWAAVEENPTVVMAVAGDWAYVEGAWKALPGTDEDPRLGIPTTYYAAVQAVCRAEIVDDPAGKLEILRAQLGRLDRGLADPAGHQRRLPGIRGLRLAVQRVDGKFKYGGNVDEAHRRHVADRLAERGAPGDAAARGHLLRRLG</sequence>
<name>A0ABQ4G6J8_9ACTN</name>
<dbReference type="PANTHER" id="PTHR35802">
    <property type="entry name" value="PROTEASE SYNTHASE AND SPORULATION PROTEIN PAI 2"/>
    <property type="match status" value="1"/>
</dbReference>
<reference evidence="1 2" key="1">
    <citation type="submission" date="2021-01" db="EMBL/GenBank/DDBJ databases">
        <title>Whole genome shotgun sequence of Microbispora corallina NBRC 16416.</title>
        <authorList>
            <person name="Komaki H."/>
            <person name="Tamura T."/>
        </authorList>
    </citation>
    <scope>NUCLEOTIDE SEQUENCE [LARGE SCALE GENOMIC DNA]</scope>
    <source>
        <strain evidence="1 2">NBRC 16416</strain>
    </source>
</reference>
<organism evidence="1 2">
    <name type="scientific">Microbispora corallina</name>
    <dbReference type="NCBI Taxonomy" id="83302"/>
    <lineage>
        <taxon>Bacteria</taxon>
        <taxon>Bacillati</taxon>
        <taxon>Actinomycetota</taxon>
        <taxon>Actinomycetes</taxon>
        <taxon>Streptosporangiales</taxon>
        <taxon>Streptosporangiaceae</taxon>
        <taxon>Microbispora</taxon>
    </lineage>
</organism>
<dbReference type="RefSeq" id="WP_204059889.1">
    <property type="nucleotide sequence ID" value="NZ_BAAAGP010000019.1"/>
</dbReference>
<dbReference type="InterPro" id="IPR012349">
    <property type="entry name" value="Split_barrel_FMN-bd"/>
</dbReference>
<dbReference type="Proteomes" id="UP000603904">
    <property type="component" value="Unassembled WGS sequence"/>
</dbReference>
<comment type="caution">
    <text evidence="1">The sequence shown here is derived from an EMBL/GenBank/DDBJ whole genome shotgun (WGS) entry which is preliminary data.</text>
</comment>
<evidence type="ECO:0000313" key="1">
    <source>
        <dbReference type="EMBL" id="GIH42701.1"/>
    </source>
</evidence>